<keyword evidence="7" id="KW-0503">Monooxygenase</keyword>
<evidence type="ECO:0000256" key="5">
    <source>
        <dbReference type="ARBA" id="ARBA00023002"/>
    </source>
</evidence>
<evidence type="ECO:0000313" key="14">
    <source>
        <dbReference type="EMBL" id="SPN96684.1"/>
    </source>
</evidence>
<dbReference type="InterPro" id="IPR050316">
    <property type="entry name" value="Tyrosinase/Hemocyanin"/>
</dbReference>
<evidence type="ECO:0000259" key="12">
    <source>
        <dbReference type="PROSITE" id="PS00497"/>
    </source>
</evidence>
<dbReference type="PROSITE" id="PS00497">
    <property type="entry name" value="TYROSINASE_1"/>
    <property type="match status" value="1"/>
</dbReference>
<comment type="cofactor">
    <cofactor evidence="1">
        <name>Cu(2+)</name>
        <dbReference type="ChEBI" id="CHEBI:29036"/>
    </cofactor>
</comment>
<evidence type="ECO:0000256" key="6">
    <source>
        <dbReference type="ARBA" id="ARBA00023008"/>
    </source>
</evidence>
<evidence type="ECO:0000256" key="3">
    <source>
        <dbReference type="ARBA" id="ARBA00011906"/>
    </source>
</evidence>
<keyword evidence="6" id="KW-0186">Copper</keyword>
<dbReference type="GO" id="GO:0046872">
    <property type="term" value="F:metal ion binding"/>
    <property type="evidence" value="ECO:0007669"/>
    <property type="project" value="UniProtKB-KW"/>
</dbReference>
<dbReference type="InterPro" id="IPR002227">
    <property type="entry name" value="Tyrosinase_Cu-bd"/>
</dbReference>
<dbReference type="AlphaFoldDB" id="A0AAE8MND4"/>
<sequence length="669" mass="74048">MSSQNVKVVGVPATPGPNGSLPLRREIRDLEANFPDQFNLYILGLRALQARSKDDPTSYYQIAGIHGMPYKVWNNANGIQDFQFGGYCTHSSILFITWHRPYLALFEQALYSAIQEEAAKFPPELRSRYTEAAKLVRLPYFDWAVRVRLGADSLPPSIASQTIRVVDTDGKQKSIDNPLYSFNISQVRPNTGDLTRGWQNRPRTVRHPDSRGNSRNGIIEQELDNESASLRQEVSLLLLSYTDYDDFSNSTWRRGTTGRPLTSLESVHDDIHGRTGGSGGHMSSLDVSAMDPIFWLHHCNVDRLWNIWQDLNPDEFMTARPAPFSNFTVRGGTLEDARTPLSPFWDASGSKFWTSEAVKSPAAFGYAYPETQKWGFASTAAYQRELRRTIARLYGSNPFLNFAQTIAPVDRAADRPTLEELAADPGARIATRSLAAGVRLAAVSPKEEQKPVAAEQKAAAAEKQEEGRPDNEAPPQNPIQKGDLTAPIPDSLAYLCPDNQYTDWIVNVRTLKHGLPQTFRIIIFLGDFSPEPSNWEGNAEYNTVGRVTVLGRPGDTPCARCQADQENELVVAGAVPLTSALLQDITAGKLASLEVADVVPYLKRNLHWRVALFTGESYPVEQVPGLKVSVCSSKVRIGEDGIPSYSGEYTTHTEVTAGRVGGLGEDDEY</sequence>
<dbReference type="Proteomes" id="UP001187682">
    <property type="component" value="Unassembled WGS sequence"/>
</dbReference>
<dbReference type="EMBL" id="ONZQ02000001">
    <property type="protein sequence ID" value="SPN96684.1"/>
    <property type="molecule type" value="Genomic_DNA"/>
</dbReference>
<comment type="caution">
    <text evidence="14">The sequence shown here is derived from an EMBL/GenBank/DDBJ whole genome shotgun (WGS) entry which is preliminary data.</text>
</comment>
<organism evidence="14 15">
    <name type="scientific">Cephalotrichum gorgonifer</name>
    <dbReference type="NCBI Taxonomy" id="2041049"/>
    <lineage>
        <taxon>Eukaryota</taxon>
        <taxon>Fungi</taxon>
        <taxon>Dikarya</taxon>
        <taxon>Ascomycota</taxon>
        <taxon>Pezizomycotina</taxon>
        <taxon>Sordariomycetes</taxon>
        <taxon>Hypocreomycetidae</taxon>
        <taxon>Microascales</taxon>
        <taxon>Microascaceae</taxon>
        <taxon>Cephalotrichum</taxon>
    </lineage>
</organism>
<evidence type="ECO:0000256" key="8">
    <source>
        <dbReference type="ARBA" id="ARBA00023101"/>
    </source>
</evidence>
<dbReference type="Pfam" id="PF00264">
    <property type="entry name" value="Tyrosinase"/>
    <property type="match status" value="1"/>
</dbReference>
<feature type="region of interest" description="Disordered" evidence="11">
    <location>
        <begin position="445"/>
        <end position="484"/>
    </location>
</feature>
<dbReference type="Pfam" id="PF18132">
    <property type="entry name" value="Tyrosinase_C"/>
    <property type="match status" value="1"/>
</dbReference>
<feature type="compositionally biased region" description="Basic and acidic residues" evidence="11">
    <location>
        <begin position="460"/>
        <end position="471"/>
    </location>
</feature>
<name>A0AAE8MND4_9PEZI</name>
<evidence type="ECO:0000256" key="2">
    <source>
        <dbReference type="ARBA" id="ARBA00009928"/>
    </source>
</evidence>
<comment type="catalytic activity">
    <reaction evidence="9">
        <text>2 L-dopa + O2 = 2 L-dopaquinone + 2 H2O</text>
        <dbReference type="Rhea" id="RHEA:34287"/>
        <dbReference type="ChEBI" id="CHEBI:15377"/>
        <dbReference type="ChEBI" id="CHEBI:15379"/>
        <dbReference type="ChEBI" id="CHEBI:57504"/>
        <dbReference type="ChEBI" id="CHEBI:57924"/>
        <dbReference type="EC" id="1.14.18.1"/>
    </reaction>
</comment>
<gene>
    <name evidence="14" type="ORF">DNG_00204</name>
</gene>
<feature type="domain" description="Tyrosinase copper-binding" evidence="12">
    <location>
        <begin position="90"/>
        <end position="107"/>
    </location>
</feature>
<protein>
    <recommendedName>
        <fullName evidence="3">tyrosinase</fullName>
        <ecNumber evidence="3">1.14.18.1</ecNumber>
    </recommendedName>
</protein>
<keyword evidence="8" id="KW-0470">Melanin biosynthesis</keyword>
<dbReference type="PROSITE" id="PS00498">
    <property type="entry name" value="TYROSINASE_2"/>
    <property type="match status" value="1"/>
</dbReference>
<dbReference type="SUPFAM" id="SSF48056">
    <property type="entry name" value="Di-copper centre-containing domain"/>
    <property type="match status" value="1"/>
</dbReference>
<dbReference type="GO" id="GO:0004503">
    <property type="term" value="F:tyrosinase activity"/>
    <property type="evidence" value="ECO:0007669"/>
    <property type="project" value="UniProtKB-EC"/>
</dbReference>
<keyword evidence="4" id="KW-0479">Metal-binding</keyword>
<dbReference type="EC" id="1.14.18.1" evidence="3"/>
<evidence type="ECO:0000259" key="13">
    <source>
        <dbReference type="PROSITE" id="PS00498"/>
    </source>
</evidence>
<keyword evidence="5" id="KW-0560">Oxidoreductase</keyword>
<feature type="compositionally biased region" description="Polar residues" evidence="11">
    <location>
        <begin position="191"/>
        <end position="202"/>
    </location>
</feature>
<evidence type="ECO:0000256" key="4">
    <source>
        <dbReference type="ARBA" id="ARBA00022723"/>
    </source>
</evidence>
<evidence type="ECO:0000256" key="1">
    <source>
        <dbReference type="ARBA" id="ARBA00001973"/>
    </source>
</evidence>
<dbReference type="PANTHER" id="PTHR11474">
    <property type="entry name" value="TYROSINASE FAMILY MEMBER"/>
    <property type="match status" value="1"/>
</dbReference>
<evidence type="ECO:0000256" key="7">
    <source>
        <dbReference type="ARBA" id="ARBA00023033"/>
    </source>
</evidence>
<reference evidence="14" key="1">
    <citation type="submission" date="2018-03" db="EMBL/GenBank/DDBJ databases">
        <authorList>
            <person name="Guldener U."/>
        </authorList>
    </citation>
    <scope>NUCLEOTIDE SEQUENCE</scope>
</reference>
<dbReference type="InterPro" id="IPR008922">
    <property type="entry name" value="Di-copper_centre_dom_sf"/>
</dbReference>
<comment type="catalytic activity">
    <reaction evidence="10">
        <text>L-tyrosine + O2 = L-dopaquinone + H2O</text>
        <dbReference type="Rhea" id="RHEA:18117"/>
        <dbReference type="ChEBI" id="CHEBI:15377"/>
        <dbReference type="ChEBI" id="CHEBI:15379"/>
        <dbReference type="ChEBI" id="CHEBI:57924"/>
        <dbReference type="ChEBI" id="CHEBI:58315"/>
        <dbReference type="EC" id="1.14.18.1"/>
    </reaction>
</comment>
<dbReference type="PANTHER" id="PTHR11474:SF76">
    <property type="entry name" value="SHKT DOMAIN-CONTAINING PROTEIN"/>
    <property type="match status" value="1"/>
</dbReference>
<dbReference type="InterPro" id="IPR041640">
    <property type="entry name" value="Tyrosinase_C"/>
</dbReference>
<evidence type="ECO:0000256" key="10">
    <source>
        <dbReference type="ARBA" id="ARBA00048881"/>
    </source>
</evidence>
<feature type="region of interest" description="Disordered" evidence="11">
    <location>
        <begin position="191"/>
        <end position="219"/>
    </location>
</feature>
<comment type="similarity">
    <text evidence="2">Belongs to the tyrosinase family.</text>
</comment>
<evidence type="ECO:0000256" key="11">
    <source>
        <dbReference type="SAM" id="MobiDB-lite"/>
    </source>
</evidence>
<accession>A0AAE8MND4</accession>
<dbReference type="GO" id="GO:0042438">
    <property type="term" value="P:melanin biosynthetic process"/>
    <property type="evidence" value="ECO:0007669"/>
    <property type="project" value="UniProtKB-KW"/>
</dbReference>
<dbReference type="Gene3D" id="2.60.310.20">
    <property type="match status" value="1"/>
</dbReference>
<evidence type="ECO:0000256" key="9">
    <source>
        <dbReference type="ARBA" id="ARBA00048233"/>
    </source>
</evidence>
<proteinExistence type="inferred from homology"/>
<evidence type="ECO:0000313" key="15">
    <source>
        <dbReference type="Proteomes" id="UP001187682"/>
    </source>
</evidence>
<feature type="domain" description="Tyrosinase copper-binding" evidence="13">
    <location>
        <begin position="291"/>
        <end position="302"/>
    </location>
</feature>
<dbReference type="Gene3D" id="1.10.1280.10">
    <property type="entry name" value="Di-copper center containing domain from catechol oxidase"/>
    <property type="match status" value="1"/>
</dbReference>
<keyword evidence="15" id="KW-1185">Reference proteome</keyword>
<dbReference type="PRINTS" id="PR00092">
    <property type="entry name" value="TYROSINASE"/>
</dbReference>